<dbReference type="GO" id="GO:0043325">
    <property type="term" value="F:phosphatidylinositol-3,4-bisphosphate binding"/>
    <property type="evidence" value="ECO:0007669"/>
    <property type="project" value="TreeGrafter"/>
</dbReference>
<dbReference type="CDD" id="cd15734">
    <property type="entry name" value="FYVE_ZFYV1"/>
    <property type="match status" value="1"/>
</dbReference>
<dbReference type="SUPFAM" id="SSF57903">
    <property type="entry name" value="FYVE/PHD zinc finger"/>
    <property type="match status" value="2"/>
</dbReference>
<dbReference type="GO" id="GO:0005545">
    <property type="term" value="F:1-phosphatidylinositol binding"/>
    <property type="evidence" value="ECO:0007669"/>
    <property type="project" value="TreeGrafter"/>
</dbReference>
<dbReference type="PANTHER" id="PTHR46624">
    <property type="entry name" value="AGAP002036-PA"/>
    <property type="match status" value="1"/>
</dbReference>
<gene>
    <name evidence="7" type="ORF">OXX778_LOCUS2834</name>
</gene>
<dbReference type="SUPFAM" id="SSF52540">
    <property type="entry name" value="P-loop containing nucleoside triphosphate hydrolases"/>
    <property type="match status" value="1"/>
</dbReference>
<dbReference type="SMART" id="SM00064">
    <property type="entry name" value="FYVE"/>
    <property type="match status" value="2"/>
</dbReference>
<dbReference type="Gene3D" id="3.40.50.300">
    <property type="entry name" value="P-loop containing nucleotide triphosphate hydrolases"/>
    <property type="match status" value="1"/>
</dbReference>
<keyword evidence="1" id="KW-0479">Metal-binding</keyword>
<dbReference type="OrthoDB" id="68108at2759"/>
<dbReference type="AlphaFoldDB" id="A0A813N4E8"/>
<protein>
    <recommendedName>
        <fullName evidence="6">FYVE-type domain-containing protein</fullName>
    </recommendedName>
</protein>
<feature type="region of interest" description="Disordered" evidence="5">
    <location>
        <begin position="1"/>
        <end position="36"/>
    </location>
</feature>
<dbReference type="GO" id="GO:0032266">
    <property type="term" value="F:phosphatidylinositol-3-phosphate binding"/>
    <property type="evidence" value="ECO:0007669"/>
    <property type="project" value="TreeGrafter"/>
</dbReference>
<keyword evidence="8" id="KW-1185">Reference proteome</keyword>
<sequence length="863" mass="97385">MKKNSNLVKNEEQIVVNNQTQNSKSKKKAKKNQPITETEENFIEQAKIDLVKDEIVKINDSVLEEVDLNQPESLPIQQQTLNPIINHVQPIQIVQPIKQETPPINVNLNQQLIEKQIKQELDLDSVSSSASISSTSSSVSTSPQIKTAQLCSSNISSDYYGILDQQSNEFSSLEEQKAMLIPQNLDNSAIQKIICEEVKSHIILDDNESLQVKSAQEFINLFRNNIVKTLVSDSVSAVLNEDKLVKCVSIFGNTGDGKSHTLNHTFFNGRSIFRTSQKQETCTMGVWCAYDSVTNSLIFDTEGLLGTTSNENKRMRLLLKVLAISDVIIYRTRAERLHNDLFKFLSDASTAYLKYFSKELKQAAVKLKLDTISSLGPDCVIFHETQHTDILRDEIDSDGHERTVSHQLRDRFSRLDLGYSAYSSLEYVGTRTSFNNNAIEKNFVSTDFTKLAHTVRKLLKNNSVRPPRKLSSIYQVFKVLNDKFNGVITKNQVSTFADEYFTCSSVCLSCGKRCQNSINHLKDGILHECSEKCHYDHQYDNKVYVCKYCHESGKEVIVVPKTAASSDNSLVGIVKYTYSGYVLECPHHGIIFRSRQYWYGNPDPESVVRTELKHIWSGQQNNVGTSHNLSRKIIDNVSYLGESIQSISAKPASVAKQWMADKVAPTYWVPNSEILNCLTCKKSFEETGERKHHCRGCGKGFCDKCSSKRKVISWWSQSDKVRVCNSCYEKNIIEEPPSLVALKNNQRNSSNTFSALTGNNDVIVRKVTESVQETIGLISYATKIPLDVLKESARPSYWKPDSECIKCALCQKDFDELLLLHHCRSCGNGVCHNCSSHLRPVPSRGWETPVRVCNNCVSNEIPI</sequence>
<evidence type="ECO:0000256" key="1">
    <source>
        <dbReference type="ARBA" id="ARBA00022723"/>
    </source>
</evidence>
<dbReference type="GO" id="GO:0140042">
    <property type="term" value="P:lipid droplet formation"/>
    <property type="evidence" value="ECO:0007669"/>
    <property type="project" value="TreeGrafter"/>
</dbReference>
<dbReference type="GO" id="GO:0008270">
    <property type="term" value="F:zinc ion binding"/>
    <property type="evidence" value="ECO:0007669"/>
    <property type="project" value="UniProtKB-KW"/>
</dbReference>
<evidence type="ECO:0000256" key="4">
    <source>
        <dbReference type="PROSITE-ProRule" id="PRU00091"/>
    </source>
</evidence>
<dbReference type="InterPro" id="IPR042427">
    <property type="entry name" value="ZFYV1"/>
</dbReference>
<dbReference type="Proteomes" id="UP000663879">
    <property type="component" value="Unassembled WGS sequence"/>
</dbReference>
<dbReference type="PANTHER" id="PTHR46624:SF4">
    <property type="entry name" value="FYVE-TYPE DOMAIN-CONTAINING PROTEIN"/>
    <property type="match status" value="1"/>
</dbReference>
<proteinExistence type="predicted"/>
<feature type="domain" description="FYVE-type" evidence="6">
    <location>
        <begin position="801"/>
        <end position="861"/>
    </location>
</feature>
<dbReference type="Pfam" id="PF01363">
    <property type="entry name" value="FYVE"/>
    <property type="match status" value="2"/>
</dbReference>
<feature type="domain" description="FYVE-type" evidence="6">
    <location>
        <begin position="671"/>
        <end position="732"/>
    </location>
</feature>
<dbReference type="InterPro" id="IPR013083">
    <property type="entry name" value="Znf_RING/FYVE/PHD"/>
</dbReference>
<organism evidence="7 8">
    <name type="scientific">Brachionus calyciflorus</name>
    <dbReference type="NCBI Taxonomy" id="104777"/>
    <lineage>
        <taxon>Eukaryota</taxon>
        <taxon>Metazoa</taxon>
        <taxon>Spiralia</taxon>
        <taxon>Gnathifera</taxon>
        <taxon>Rotifera</taxon>
        <taxon>Eurotatoria</taxon>
        <taxon>Monogononta</taxon>
        <taxon>Pseudotrocha</taxon>
        <taxon>Ploima</taxon>
        <taxon>Brachionidae</taxon>
        <taxon>Brachionus</taxon>
    </lineage>
</organism>
<evidence type="ECO:0000256" key="5">
    <source>
        <dbReference type="SAM" id="MobiDB-lite"/>
    </source>
</evidence>
<name>A0A813N4E8_9BILA</name>
<dbReference type="GO" id="GO:0005811">
    <property type="term" value="C:lipid droplet"/>
    <property type="evidence" value="ECO:0007669"/>
    <property type="project" value="TreeGrafter"/>
</dbReference>
<dbReference type="EMBL" id="CAJNOC010000233">
    <property type="protein sequence ID" value="CAF0730903.1"/>
    <property type="molecule type" value="Genomic_DNA"/>
</dbReference>
<keyword evidence="2 4" id="KW-0863">Zinc-finger</keyword>
<dbReference type="InterPro" id="IPR027417">
    <property type="entry name" value="P-loop_NTPase"/>
</dbReference>
<evidence type="ECO:0000256" key="2">
    <source>
        <dbReference type="ARBA" id="ARBA00022771"/>
    </source>
</evidence>
<keyword evidence="3" id="KW-0862">Zinc</keyword>
<dbReference type="InterPro" id="IPR011011">
    <property type="entry name" value="Znf_FYVE_PHD"/>
</dbReference>
<comment type="caution">
    <text evidence="7">The sequence shown here is derived from an EMBL/GenBank/DDBJ whole genome shotgun (WGS) entry which is preliminary data.</text>
</comment>
<dbReference type="GO" id="GO:0005547">
    <property type="term" value="F:phosphatidylinositol-3,4,5-trisphosphate binding"/>
    <property type="evidence" value="ECO:0007669"/>
    <property type="project" value="TreeGrafter"/>
</dbReference>
<evidence type="ECO:0000313" key="8">
    <source>
        <dbReference type="Proteomes" id="UP000663879"/>
    </source>
</evidence>
<evidence type="ECO:0000313" key="7">
    <source>
        <dbReference type="EMBL" id="CAF0730903.1"/>
    </source>
</evidence>
<dbReference type="PROSITE" id="PS50178">
    <property type="entry name" value="ZF_FYVE"/>
    <property type="match status" value="2"/>
</dbReference>
<dbReference type="InterPro" id="IPR000306">
    <property type="entry name" value="Znf_FYVE"/>
</dbReference>
<evidence type="ECO:0000256" key="3">
    <source>
        <dbReference type="ARBA" id="ARBA00022833"/>
    </source>
</evidence>
<evidence type="ECO:0000259" key="6">
    <source>
        <dbReference type="PROSITE" id="PS50178"/>
    </source>
</evidence>
<dbReference type="InterPro" id="IPR017455">
    <property type="entry name" value="Znf_FYVE-rel"/>
</dbReference>
<dbReference type="Gene3D" id="3.30.40.10">
    <property type="entry name" value="Zinc/RING finger domain, C3HC4 (zinc finger)"/>
    <property type="match status" value="2"/>
</dbReference>
<reference evidence="7" key="1">
    <citation type="submission" date="2021-02" db="EMBL/GenBank/DDBJ databases">
        <authorList>
            <person name="Nowell W R."/>
        </authorList>
    </citation>
    <scope>NUCLEOTIDE SEQUENCE</scope>
    <source>
        <strain evidence="7">Ploen Becks lab</strain>
    </source>
</reference>
<accession>A0A813N4E8</accession>